<dbReference type="InterPro" id="IPR027417">
    <property type="entry name" value="P-loop_NTPase"/>
</dbReference>
<evidence type="ECO:0000313" key="16">
    <source>
        <dbReference type="Proteomes" id="UP000824160"/>
    </source>
</evidence>
<evidence type="ECO:0000256" key="2">
    <source>
        <dbReference type="ARBA" id="ARBA00022741"/>
    </source>
</evidence>
<dbReference type="InterPro" id="IPR041166">
    <property type="entry name" value="Rubredoxin_2"/>
</dbReference>
<dbReference type="PRINTS" id="PR01874">
    <property type="entry name" value="DNAREPAIRADA"/>
</dbReference>
<dbReference type="InterPro" id="IPR004504">
    <property type="entry name" value="DNA_repair_RadA"/>
</dbReference>
<dbReference type="GO" id="GO:0016787">
    <property type="term" value="F:hydrolase activity"/>
    <property type="evidence" value="ECO:0007669"/>
    <property type="project" value="UniProtKB-KW"/>
</dbReference>
<evidence type="ECO:0000256" key="6">
    <source>
        <dbReference type="ARBA" id="ARBA00022833"/>
    </source>
</evidence>
<protein>
    <recommendedName>
        <fullName evidence="11 12">DNA repair protein RadA</fullName>
    </recommendedName>
</protein>
<dbReference type="Pfam" id="PF13541">
    <property type="entry name" value="ChlI"/>
    <property type="match status" value="1"/>
</dbReference>
<dbReference type="InterPro" id="IPR014721">
    <property type="entry name" value="Ribsml_uS5_D2-typ_fold_subgr"/>
</dbReference>
<dbReference type="GO" id="GO:0140664">
    <property type="term" value="F:ATP-dependent DNA damage sensor activity"/>
    <property type="evidence" value="ECO:0007669"/>
    <property type="project" value="InterPro"/>
</dbReference>
<feature type="region of interest" description="Lon-protease-like" evidence="11">
    <location>
        <begin position="354"/>
        <end position="460"/>
    </location>
</feature>
<sequence length="460" mass="48852">MAKQKELYICQECGHESAKWMGKCPVCGTWNSFSAVTPLTGTAAAFSRGKTGVARPAPVSSIREDISGGDAIRYTTGLSELDRVLGGGLVKGSLVLLGGDPGIGKSTLLLQICQAFGQKMKVLYVSGEESPGQLHLRARRLGVDAQGLFILSSGDLDTVIATIGSERPQVVVIDSIQTMMLPAVGSSAGSVAQVRECTNALLGVAKENDIPIILVGHVTKEGNLAGPRMLEHMVDAVFQFDGEQNHAYRMLRAIKNRYGATNEIAVFEMKEKGLSQVVNPSAMLLSERPEGVSGSCVVCVLEGSRPILAEVQALVTKSGFASPRRMATGFDHNRMSLLLAVLEKRAGYTFSALDAYVNVVGGLFLDEPACDLPIALALVSGLRDRPIPAGLLAIGEIGLGGEVRSVIRLEDRIKEAQRLGFTRCLVPAASLKGLDTSRYGNIRIVGVHDVVEALRSLNGV</sequence>
<keyword evidence="9 11" id="KW-0238">DNA-binding</keyword>
<feature type="short sequence motif" description="RadA KNRFG motif" evidence="11">
    <location>
        <begin position="255"/>
        <end position="259"/>
    </location>
</feature>
<dbReference type="InterPro" id="IPR020568">
    <property type="entry name" value="Ribosomal_Su5_D2-typ_SF"/>
</dbReference>
<dbReference type="HAMAP" id="MF_01498">
    <property type="entry name" value="RadA_bact"/>
    <property type="match status" value="1"/>
</dbReference>
<evidence type="ECO:0000259" key="14">
    <source>
        <dbReference type="PROSITE" id="PS50162"/>
    </source>
</evidence>
<evidence type="ECO:0000256" key="11">
    <source>
        <dbReference type="HAMAP-Rule" id="MF_01498"/>
    </source>
</evidence>
<dbReference type="PANTHER" id="PTHR32472">
    <property type="entry name" value="DNA REPAIR PROTEIN RADA"/>
    <property type="match status" value="1"/>
</dbReference>
<dbReference type="SUPFAM" id="SSF54211">
    <property type="entry name" value="Ribosomal protein S5 domain 2-like"/>
    <property type="match status" value="1"/>
</dbReference>
<evidence type="ECO:0000256" key="9">
    <source>
        <dbReference type="ARBA" id="ARBA00023125"/>
    </source>
</evidence>
<dbReference type="FunFam" id="3.40.50.300:FF:000050">
    <property type="entry name" value="DNA repair protein RadA"/>
    <property type="match status" value="1"/>
</dbReference>
<dbReference type="GO" id="GO:0005829">
    <property type="term" value="C:cytosol"/>
    <property type="evidence" value="ECO:0007669"/>
    <property type="project" value="TreeGrafter"/>
</dbReference>
<evidence type="ECO:0000256" key="10">
    <source>
        <dbReference type="ARBA" id="ARBA00023204"/>
    </source>
</evidence>
<gene>
    <name evidence="11 15" type="primary">radA</name>
    <name evidence="15" type="ORF">IAC43_04130</name>
</gene>
<comment type="caution">
    <text evidence="15">The sequence shown here is derived from an EMBL/GenBank/DDBJ whole genome shotgun (WGS) entry which is preliminary data.</text>
</comment>
<reference evidence="15" key="2">
    <citation type="journal article" date="2021" name="PeerJ">
        <title>Extensive microbial diversity within the chicken gut microbiome revealed by metagenomics and culture.</title>
        <authorList>
            <person name="Gilroy R."/>
            <person name="Ravi A."/>
            <person name="Getino M."/>
            <person name="Pursley I."/>
            <person name="Horton D.L."/>
            <person name="Alikhan N.F."/>
            <person name="Baker D."/>
            <person name="Gharbi K."/>
            <person name="Hall N."/>
            <person name="Watson M."/>
            <person name="Adriaenssens E.M."/>
            <person name="Foster-Nyarko E."/>
            <person name="Jarju S."/>
            <person name="Secka A."/>
            <person name="Antonio M."/>
            <person name="Oren A."/>
            <person name="Chaudhuri R.R."/>
            <person name="La Ragione R."/>
            <person name="Hildebrand F."/>
            <person name="Pallen M.J."/>
        </authorList>
    </citation>
    <scope>NUCLEOTIDE SEQUENCE</scope>
    <source>
        <strain evidence="15">ChiBcec7-5410</strain>
    </source>
</reference>
<evidence type="ECO:0000256" key="3">
    <source>
        <dbReference type="ARBA" id="ARBA00022763"/>
    </source>
</evidence>
<dbReference type="CDD" id="cd01121">
    <property type="entry name" value="RadA_SMS_N"/>
    <property type="match status" value="1"/>
</dbReference>
<keyword evidence="6 13" id="KW-0862">Zinc</keyword>
<dbReference type="PROSITE" id="PS50162">
    <property type="entry name" value="RECA_2"/>
    <property type="match status" value="1"/>
</dbReference>
<reference evidence="15" key="1">
    <citation type="submission" date="2020-10" db="EMBL/GenBank/DDBJ databases">
        <authorList>
            <person name="Gilroy R."/>
        </authorList>
    </citation>
    <scope>NUCLEOTIDE SEQUENCE</scope>
    <source>
        <strain evidence="15">ChiBcec7-5410</strain>
    </source>
</reference>
<dbReference type="Pfam" id="PF18073">
    <property type="entry name" value="Zn_ribbon_LapB"/>
    <property type="match status" value="1"/>
</dbReference>
<organism evidence="15 16">
    <name type="scientific">Candidatus Faecivivens stercoripullorum</name>
    <dbReference type="NCBI Taxonomy" id="2840805"/>
    <lineage>
        <taxon>Bacteria</taxon>
        <taxon>Bacillati</taxon>
        <taxon>Bacillota</taxon>
        <taxon>Clostridia</taxon>
        <taxon>Eubacteriales</taxon>
        <taxon>Oscillospiraceae</taxon>
        <taxon>Oscillospiraceae incertae sedis</taxon>
        <taxon>Candidatus Faecivivens</taxon>
    </lineage>
</organism>
<dbReference type="GO" id="GO:0005524">
    <property type="term" value="F:ATP binding"/>
    <property type="evidence" value="ECO:0007669"/>
    <property type="project" value="UniProtKB-UniRule"/>
</dbReference>
<keyword evidence="4 13" id="KW-0863">Zinc-finger</keyword>
<keyword evidence="1 11" id="KW-0479">Metal-binding</keyword>
<dbReference type="Gene3D" id="3.30.230.10">
    <property type="match status" value="1"/>
</dbReference>
<comment type="function">
    <text evidence="13">DNA-dependent ATPase involved in processing of recombination intermediates, plays a role in repairing DNA breaks. Stimulates the branch migration of RecA-mediated strand transfer reactions, allowing the 3' invading strand to extend heteroduplex DNA faster. Binds ssDNA in the presence of ADP but not other nucleotides, has ATPase activity that is stimulated by ssDNA and various branched DNA structures, but inhibited by SSB. Does not have RecA's homology-searching function.</text>
</comment>
<dbReference type="Proteomes" id="UP000824160">
    <property type="component" value="Unassembled WGS sequence"/>
</dbReference>
<feature type="binding site" evidence="11">
    <location>
        <begin position="99"/>
        <end position="106"/>
    </location>
    <ligand>
        <name>ATP</name>
        <dbReference type="ChEBI" id="CHEBI:30616"/>
    </ligand>
</feature>
<dbReference type="Pfam" id="PF13481">
    <property type="entry name" value="AAA_25"/>
    <property type="match status" value="1"/>
</dbReference>
<evidence type="ECO:0000256" key="7">
    <source>
        <dbReference type="ARBA" id="ARBA00022840"/>
    </source>
</evidence>
<comment type="domain">
    <text evidence="11">The middle region has homology to RecA with ATPase motifs including the RadA KNRFG motif, while the C-terminus is homologous to Lon protease.</text>
</comment>
<keyword evidence="7 11" id="KW-0067">ATP-binding</keyword>
<dbReference type="InterPro" id="IPR003593">
    <property type="entry name" value="AAA+_ATPase"/>
</dbReference>
<keyword evidence="3 11" id="KW-0227">DNA damage</keyword>
<evidence type="ECO:0000256" key="13">
    <source>
        <dbReference type="RuleBase" id="RU003555"/>
    </source>
</evidence>
<name>A0A9D1H7S8_9FIRM</name>
<dbReference type="PANTHER" id="PTHR32472:SF10">
    <property type="entry name" value="DNA REPAIR PROTEIN RADA-LIKE PROTEIN"/>
    <property type="match status" value="1"/>
</dbReference>
<evidence type="ECO:0000313" key="15">
    <source>
        <dbReference type="EMBL" id="HIT94349.1"/>
    </source>
</evidence>
<proteinExistence type="inferred from homology"/>
<dbReference type="SUPFAM" id="SSF52540">
    <property type="entry name" value="P-loop containing nucleoside triphosphate hydrolases"/>
    <property type="match status" value="1"/>
</dbReference>
<evidence type="ECO:0000256" key="12">
    <source>
        <dbReference type="NCBIfam" id="TIGR00416"/>
    </source>
</evidence>
<dbReference type="GO" id="GO:0003684">
    <property type="term" value="F:damaged DNA binding"/>
    <property type="evidence" value="ECO:0007669"/>
    <property type="project" value="InterPro"/>
</dbReference>
<keyword evidence="5" id="KW-0378">Hydrolase</keyword>
<evidence type="ECO:0000256" key="8">
    <source>
        <dbReference type="ARBA" id="ARBA00023016"/>
    </source>
</evidence>
<dbReference type="NCBIfam" id="TIGR00416">
    <property type="entry name" value="sms"/>
    <property type="match status" value="1"/>
</dbReference>
<evidence type="ECO:0000256" key="1">
    <source>
        <dbReference type="ARBA" id="ARBA00022723"/>
    </source>
</evidence>
<dbReference type="GO" id="GO:0000725">
    <property type="term" value="P:recombinational repair"/>
    <property type="evidence" value="ECO:0007669"/>
    <property type="project" value="UniProtKB-UniRule"/>
</dbReference>
<comment type="similarity">
    <text evidence="11 13">Belongs to the RecA family. RadA subfamily.</text>
</comment>
<comment type="function">
    <text evidence="11">Plays a role in repairing double-strand DNA breaks, probably involving stabilizing or processing branched DNA or blocked replication forks.</text>
</comment>
<dbReference type="InterPro" id="IPR020588">
    <property type="entry name" value="RecA_ATP-bd"/>
</dbReference>
<feature type="domain" description="RecA family profile 1" evidence="14">
    <location>
        <begin position="70"/>
        <end position="218"/>
    </location>
</feature>
<evidence type="ECO:0000256" key="5">
    <source>
        <dbReference type="ARBA" id="ARBA00022801"/>
    </source>
</evidence>
<keyword evidence="10 11" id="KW-0234">DNA repair</keyword>
<keyword evidence="8 11" id="KW-0346">Stress response</keyword>
<dbReference type="GO" id="GO:0008270">
    <property type="term" value="F:zinc ion binding"/>
    <property type="evidence" value="ECO:0007669"/>
    <property type="project" value="UniProtKB-KW"/>
</dbReference>
<dbReference type="AlphaFoldDB" id="A0A9D1H7S8"/>
<accession>A0A9D1H7S8</accession>
<keyword evidence="2 11" id="KW-0547">Nucleotide-binding</keyword>
<dbReference type="Gene3D" id="3.40.50.300">
    <property type="entry name" value="P-loop containing nucleotide triphosphate hydrolases"/>
    <property type="match status" value="1"/>
</dbReference>
<dbReference type="SMART" id="SM00382">
    <property type="entry name" value="AAA"/>
    <property type="match status" value="1"/>
</dbReference>
<dbReference type="EMBL" id="DVLW01000110">
    <property type="protein sequence ID" value="HIT94349.1"/>
    <property type="molecule type" value="Genomic_DNA"/>
</dbReference>
<evidence type="ECO:0000256" key="4">
    <source>
        <dbReference type="ARBA" id="ARBA00022771"/>
    </source>
</evidence>